<keyword evidence="5 7" id="KW-1133">Transmembrane helix</keyword>
<comment type="subcellular location">
    <subcellularLocation>
        <location evidence="1">Cell membrane</location>
        <topology evidence="1">Multi-pass membrane protein</topology>
    </subcellularLocation>
</comment>
<evidence type="ECO:0000259" key="8">
    <source>
        <dbReference type="Pfam" id="PF01757"/>
    </source>
</evidence>
<comment type="similarity">
    <text evidence="2">Belongs to the acyltransferase 3 family.</text>
</comment>
<feature type="domain" description="Acyltransferase 3" evidence="8">
    <location>
        <begin position="9"/>
        <end position="321"/>
    </location>
</feature>
<feature type="transmembrane region" description="Helical" evidence="7">
    <location>
        <begin position="298"/>
        <end position="321"/>
    </location>
</feature>
<dbReference type="RefSeq" id="WP_202766523.1">
    <property type="nucleotide sequence ID" value="NZ_JAESWA010000017.1"/>
</dbReference>
<feature type="transmembrane region" description="Helical" evidence="7">
    <location>
        <begin position="74"/>
        <end position="97"/>
    </location>
</feature>
<dbReference type="GO" id="GO:0016413">
    <property type="term" value="F:O-acetyltransferase activity"/>
    <property type="evidence" value="ECO:0007669"/>
    <property type="project" value="TreeGrafter"/>
</dbReference>
<dbReference type="PANTHER" id="PTHR40074">
    <property type="entry name" value="O-ACETYLTRANSFERASE WECH"/>
    <property type="match status" value="1"/>
</dbReference>
<keyword evidence="3" id="KW-1003">Cell membrane</keyword>
<keyword evidence="9" id="KW-0012">Acyltransferase</keyword>
<organism evidence="9 10">
    <name type="scientific">Clostridium paridis</name>
    <dbReference type="NCBI Taxonomy" id="2803863"/>
    <lineage>
        <taxon>Bacteria</taxon>
        <taxon>Bacillati</taxon>
        <taxon>Bacillota</taxon>
        <taxon>Clostridia</taxon>
        <taxon>Eubacteriales</taxon>
        <taxon>Clostridiaceae</taxon>
        <taxon>Clostridium</taxon>
    </lineage>
</organism>
<evidence type="ECO:0000256" key="7">
    <source>
        <dbReference type="SAM" id="Phobius"/>
    </source>
</evidence>
<gene>
    <name evidence="9" type="ORF">JK634_04995</name>
</gene>
<dbReference type="Pfam" id="PF01757">
    <property type="entry name" value="Acyl_transf_3"/>
    <property type="match status" value="1"/>
</dbReference>
<evidence type="ECO:0000256" key="2">
    <source>
        <dbReference type="ARBA" id="ARBA00007400"/>
    </source>
</evidence>
<dbReference type="InterPro" id="IPR002656">
    <property type="entry name" value="Acyl_transf_3_dom"/>
</dbReference>
<dbReference type="CDD" id="cd14789">
    <property type="entry name" value="Tiki"/>
    <property type="match status" value="1"/>
</dbReference>
<dbReference type="Proteomes" id="UP000623681">
    <property type="component" value="Unassembled WGS sequence"/>
</dbReference>
<feature type="transmembrane region" description="Helical" evidence="7">
    <location>
        <begin position="119"/>
        <end position="137"/>
    </location>
</feature>
<dbReference type="PANTHER" id="PTHR40074:SF2">
    <property type="entry name" value="O-ACETYLTRANSFERASE WECH"/>
    <property type="match status" value="1"/>
</dbReference>
<feature type="transmembrane region" description="Helical" evidence="7">
    <location>
        <begin position="43"/>
        <end position="62"/>
    </location>
</feature>
<proteinExistence type="inferred from homology"/>
<dbReference type="Pfam" id="PF01963">
    <property type="entry name" value="TraB_PrgY_gumN"/>
    <property type="match status" value="1"/>
</dbReference>
<evidence type="ECO:0000256" key="1">
    <source>
        <dbReference type="ARBA" id="ARBA00004651"/>
    </source>
</evidence>
<reference evidence="9" key="1">
    <citation type="submission" date="2021-01" db="EMBL/GenBank/DDBJ databases">
        <title>Genome public.</title>
        <authorList>
            <person name="Liu C."/>
            <person name="Sun Q."/>
        </authorList>
    </citation>
    <scope>NUCLEOTIDE SEQUENCE</scope>
    <source>
        <strain evidence="9">YIM B02565</strain>
    </source>
</reference>
<protein>
    <submittedName>
        <fullName evidence="9">Acyltransferase family protein</fullName>
    </submittedName>
</protein>
<evidence type="ECO:0000256" key="5">
    <source>
        <dbReference type="ARBA" id="ARBA00022989"/>
    </source>
</evidence>
<name>A0A937K3U1_9CLOT</name>
<keyword evidence="4 7" id="KW-0812">Transmembrane</keyword>
<feature type="transmembrane region" description="Helical" evidence="7">
    <location>
        <begin position="12"/>
        <end position="31"/>
    </location>
</feature>
<evidence type="ECO:0000256" key="3">
    <source>
        <dbReference type="ARBA" id="ARBA00022475"/>
    </source>
</evidence>
<sequence>MESTKKTYDSINIMRVICAILVITIHTSALYDLGKIPGETLSLGIARIAVPFFFITAGYFYYERFNQKGYLFKYLKRIFIYYLGFSFAYTILAFSYIKQRNYSLELIIKDFLFDGFSPTLWYLPALILSIVVVALFLRKNWVKGLMLLSVIVYAIGLLGDTYYGLIEGTAIQNIVNGYNSIFVHTRNGVCFGVPFLTIGILINKYNLNDKIKKSTLFIILSSVIFGIEAYLLIVNNIPIDHNMYISLALVVPFIFIGLLNSKIGISERRSKLFRDMSLWIYCIHELVMITIMKYAPKVAMHSVILFLVVAGISVTIAYIAVRKKSPDYQTFKKKEGFIVAAILACSVLIIAAGNSKLPSTQATASGGATAIFDKIDEKAPTSNIIGPMWKISKDDEKIYLYGTVNFGTKDMYPLSPKVEDAIKQSEGLVVEANSNKIDPRKVNDMINLKQGDTYEKHVSKEAIDIYKDKVKEFEKILNTKIDYEKLKPIKPSYLAMNCIDTYIQTYKDNVRYYPNLYILYRANKDKLPIIEITDPYTSIQDSIDVPDEVADASLKLLKYYNENNMSKNLDILNAWKTGNLEEINNKLNDVYIVPDEEKENFKKLNNIVTQYDDTCTLKIKKEYTEKIDGYIKDKKNYFVEVSVQYLSGEDGILKELQDKGYTIEQVK</sequence>
<dbReference type="EMBL" id="JAESWA010000017">
    <property type="protein sequence ID" value="MBL4931154.1"/>
    <property type="molecule type" value="Genomic_DNA"/>
</dbReference>
<feature type="transmembrane region" description="Helical" evidence="7">
    <location>
        <begin position="144"/>
        <end position="165"/>
    </location>
</feature>
<comment type="caution">
    <text evidence="9">The sequence shown here is derived from an EMBL/GenBank/DDBJ whole genome shotgun (WGS) entry which is preliminary data.</text>
</comment>
<dbReference type="InterPro" id="IPR002816">
    <property type="entry name" value="TraB/PrgY/GumN_fam"/>
</dbReference>
<evidence type="ECO:0000256" key="4">
    <source>
        <dbReference type="ARBA" id="ARBA00022692"/>
    </source>
</evidence>
<evidence type="ECO:0000313" key="9">
    <source>
        <dbReference type="EMBL" id="MBL4931154.1"/>
    </source>
</evidence>
<keyword evidence="10" id="KW-1185">Reference proteome</keyword>
<feature type="transmembrane region" description="Helical" evidence="7">
    <location>
        <begin position="215"/>
        <end position="237"/>
    </location>
</feature>
<evidence type="ECO:0000256" key="6">
    <source>
        <dbReference type="ARBA" id="ARBA00023136"/>
    </source>
</evidence>
<dbReference type="GO" id="GO:0005886">
    <property type="term" value="C:plasma membrane"/>
    <property type="evidence" value="ECO:0007669"/>
    <property type="project" value="UniProtKB-SubCell"/>
</dbReference>
<dbReference type="AlphaFoldDB" id="A0A937K3U1"/>
<dbReference type="GO" id="GO:0009246">
    <property type="term" value="P:enterobacterial common antigen biosynthetic process"/>
    <property type="evidence" value="ECO:0007669"/>
    <property type="project" value="TreeGrafter"/>
</dbReference>
<evidence type="ECO:0000313" key="10">
    <source>
        <dbReference type="Proteomes" id="UP000623681"/>
    </source>
</evidence>
<keyword evidence="6 7" id="KW-0472">Membrane</keyword>
<feature type="transmembrane region" description="Helical" evidence="7">
    <location>
        <begin position="243"/>
        <end position="260"/>
    </location>
</feature>
<feature type="transmembrane region" description="Helical" evidence="7">
    <location>
        <begin position="336"/>
        <end position="353"/>
    </location>
</feature>
<feature type="transmembrane region" description="Helical" evidence="7">
    <location>
        <begin position="185"/>
        <end position="203"/>
    </location>
</feature>
<keyword evidence="9" id="KW-0808">Transferase</keyword>
<accession>A0A937K3U1</accession>